<organism evidence="1">
    <name type="scientific">marine metagenome</name>
    <dbReference type="NCBI Taxonomy" id="408172"/>
    <lineage>
        <taxon>unclassified sequences</taxon>
        <taxon>metagenomes</taxon>
        <taxon>ecological metagenomes</taxon>
    </lineage>
</organism>
<reference evidence="1" key="1">
    <citation type="submission" date="2018-05" db="EMBL/GenBank/DDBJ databases">
        <authorList>
            <person name="Lanie J.A."/>
            <person name="Ng W.-L."/>
            <person name="Kazmierczak K.M."/>
            <person name="Andrzejewski T.M."/>
            <person name="Davidsen T.M."/>
            <person name="Wayne K.J."/>
            <person name="Tettelin H."/>
            <person name="Glass J.I."/>
            <person name="Rusch D."/>
            <person name="Podicherti R."/>
            <person name="Tsui H.-C.T."/>
            <person name="Winkler M.E."/>
        </authorList>
    </citation>
    <scope>NUCLEOTIDE SEQUENCE</scope>
</reference>
<evidence type="ECO:0000313" key="1">
    <source>
        <dbReference type="EMBL" id="SVA19743.1"/>
    </source>
</evidence>
<proteinExistence type="predicted"/>
<accession>A0A381TZW5</accession>
<dbReference type="AlphaFoldDB" id="A0A381TZW5"/>
<gene>
    <name evidence="1" type="ORF">METZ01_LOCUS72597</name>
</gene>
<sequence length="101" mass="11782">MFEVMHVPHRISGKSVVIYNTKAELEREYLNDFASRAGETWHHTEMDWVQALHSSEDKVHLYLQWTRYDEDGSALATYPALWIMTKIHGNWGAQCRSSFAP</sequence>
<protein>
    <submittedName>
        <fullName evidence="1">Uncharacterized protein</fullName>
    </submittedName>
</protein>
<dbReference type="EMBL" id="UINC01005197">
    <property type="protein sequence ID" value="SVA19743.1"/>
    <property type="molecule type" value="Genomic_DNA"/>
</dbReference>
<name>A0A381TZW5_9ZZZZ</name>